<dbReference type="AlphaFoldDB" id="A0A0A3XY14"/>
<dbReference type="InterPro" id="IPR004839">
    <property type="entry name" value="Aminotransferase_I/II_large"/>
</dbReference>
<dbReference type="CDD" id="cd00609">
    <property type="entry name" value="AAT_like"/>
    <property type="match status" value="1"/>
</dbReference>
<protein>
    <recommendedName>
        <fullName evidence="1">Aminotransferase class I/classII large domain-containing protein</fullName>
    </recommendedName>
</protein>
<dbReference type="InterPro" id="IPR051446">
    <property type="entry name" value="HTH_trans_reg/aminotransferase"/>
</dbReference>
<comment type="caution">
    <text evidence="2">The sequence shown here is derived from an EMBL/GenBank/DDBJ whole genome shotgun (WGS) entry which is preliminary data.</text>
</comment>
<dbReference type="EMBL" id="JRPN01000016">
    <property type="protein sequence ID" value="KGT78016.1"/>
    <property type="molecule type" value="Genomic_DNA"/>
</dbReference>
<dbReference type="Gene3D" id="3.40.640.10">
    <property type="entry name" value="Type I PLP-dependent aspartate aminotransferase-like (Major domain)"/>
    <property type="match status" value="1"/>
</dbReference>
<feature type="domain" description="Aminotransferase class I/classII large" evidence="1">
    <location>
        <begin position="27"/>
        <end position="359"/>
    </location>
</feature>
<dbReference type="InterPro" id="IPR015421">
    <property type="entry name" value="PyrdxlP-dep_Trfase_major"/>
</dbReference>
<gene>
    <name evidence="2" type="ORF">MA20_20005</name>
</gene>
<dbReference type="PANTHER" id="PTHR46577:SF1">
    <property type="entry name" value="HTH-TYPE TRANSCRIPTIONAL REGULATORY PROTEIN GABR"/>
    <property type="match status" value="1"/>
</dbReference>
<dbReference type="SUPFAM" id="SSF53383">
    <property type="entry name" value="PLP-dependent transferases"/>
    <property type="match status" value="1"/>
</dbReference>
<sequence length="371" mass="39991">MPGSRRHGKPISLIRTTPPTPEWMGAALSRTLLEISERGDVATLLRYHRFRGADSDRQAGAAWLAKRFGAAPSIDRIIVTNGTQSALLITLVNVVGSGNVLLTESLSYYGLRQIASFLNISVKGIAMDDDGAAPEAFEDACRKLSPKALFLTPTLHNPTTITMSHERRLALADVARRYGVVIIEDDVYGLLPPEAPPPISALAPDVTWYAAGLAKCLGPGLKIAYLLMPSAQAATSAFDRFQTTSTWHVTPLSALVAQSWIADGTAEKVLLAVRNEAVARQEMAARLFIHATYLTKPEALHMWLALPRRWTQQSFVVAAAEAGVLVRSGSMFAVDEDSPPEAIRIVVGSPETRDSLGEALAALGPLVHENI</sequence>
<reference evidence="2 3" key="1">
    <citation type="submission" date="2014-09" db="EMBL/GenBank/DDBJ databases">
        <title>Draft genome of Bradyrhizobium japonicum Is-34.</title>
        <authorList>
            <person name="Tsurumaru H."/>
            <person name="Yamakawa T."/>
            <person name="Hashimoto S."/>
            <person name="Okizaki K."/>
            <person name="Kanesaki Y."/>
            <person name="Yoshikawa H."/>
            <person name="Yajima S."/>
        </authorList>
    </citation>
    <scope>NUCLEOTIDE SEQUENCE [LARGE SCALE GENOMIC DNA]</scope>
    <source>
        <strain evidence="2 3">Is-34</strain>
    </source>
</reference>
<dbReference type="Pfam" id="PF00155">
    <property type="entry name" value="Aminotran_1_2"/>
    <property type="match status" value="1"/>
</dbReference>
<organism evidence="2 3">
    <name type="scientific">Bradyrhizobium japonicum</name>
    <dbReference type="NCBI Taxonomy" id="375"/>
    <lineage>
        <taxon>Bacteria</taxon>
        <taxon>Pseudomonadati</taxon>
        <taxon>Pseudomonadota</taxon>
        <taxon>Alphaproteobacteria</taxon>
        <taxon>Hyphomicrobiales</taxon>
        <taxon>Nitrobacteraceae</taxon>
        <taxon>Bradyrhizobium</taxon>
    </lineage>
</organism>
<evidence type="ECO:0000313" key="2">
    <source>
        <dbReference type="EMBL" id="KGT78016.1"/>
    </source>
</evidence>
<dbReference type="InterPro" id="IPR015424">
    <property type="entry name" value="PyrdxlP-dep_Trfase"/>
</dbReference>
<name>A0A0A3XY14_BRAJP</name>
<accession>A0A0A3XY14</accession>
<proteinExistence type="predicted"/>
<dbReference type="Proteomes" id="UP000030377">
    <property type="component" value="Unassembled WGS sequence"/>
</dbReference>
<dbReference type="GO" id="GO:0030170">
    <property type="term" value="F:pyridoxal phosphate binding"/>
    <property type="evidence" value="ECO:0007669"/>
    <property type="project" value="InterPro"/>
</dbReference>
<dbReference type="PANTHER" id="PTHR46577">
    <property type="entry name" value="HTH-TYPE TRANSCRIPTIONAL REGULATORY PROTEIN GABR"/>
    <property type="match status" value="1"/>
</dbReference>
<evidence type="ECO:0000313" key="3">
    <source>
        <dbReference type="Proteomes" id="UP000030377"/>
    </source>
</evidence>
<evidence type="ECO:0000259" key="1">
    <source>
        <dbReference type="Pfam" id="PF00155"/>
    </source>
</evidence>